<keyword evidence="3" id="KW-1185">Reference proteome</keyword>
<protein>
    <submittedName>
        <fullName evidence="2">Uncharacterized protein</fullName>
    </submittedName>
</protein>
<proteinExistence type="predicted"/>
<reference evidence="2 3" key="1">
    <citation type="journal article" date="2023" name="Sci. Data">
        <title>Genome assembly of the Korean intertidal mud-creeper Batillaria attramentaria.</title>
        <authorList>
            <person name="Patra A.K."/>
            <person name="Ho P.T."/>
            <person name="Jun S."/>
            <person name="Lee S.J."/>
            <person name="Kim Y."/>
            <person name="Won Y.J."/>
        </authorList>
    </citation>
    <scope>NUCLEOTIDE SEQUENCE [LARGE SCALE GENOMIC DNA]</scope>
    <source>
        <strain evidence="2">Wonlab-2016</strain>
    </source>
</reference>
<organism evidence="2 3">
    <name type="scientific">Batillaria attramentaria</name>
    <dbReference type="NCBI Taxonomy" id="370345"/>
    <lineage>
        <taxon>Eukaryota</taxon>
        <taxon>Metazoa</taxon>
        <taxon>Spiralia</taxon>
        <taxon>Lophotrochozoa</taxon>
        <taxon>Mollusca</taxon>
        <taxon>Gastropoda</taxon>
        <taxon>Caenogastropoda</taxon>
        <taxon>Sorbeoconcha</taxon>
        <taxon>Cerithioidea</taxon>
        <taxon>Batillariidae</taxon>
        <taxon>Batillaria</taxon>
    </lineage>
</organism>
<evidence type="ECO:0000313" key="3">
    <source>
        <dbReference type="Proteomes" id="UP001519460"/>
    </source>
</evidence>
<gene>
    <name evidence="2" type="ORF">BaRGS_00001681</name>
</gene>
<evidence type="ECO:0000313" key="2">
    <source>
        <dbReference type="EMBL" id="KAK7506830.1"/>
    </source>
</evidence>
<evidence type="ECO:0000256" key="1">
    <source>
        <dbReference type="SAM" id="MobiDB-lite"/>
    </source>
</evidence>
<dbReference type="Proteomes" id="UP001519460">
    <property type="component" value="Unassembled WGS sequence"/>
</dbReference>
<dbReference type="EMBL" id="JACVVK020000005">
    <property type="protein sequence ID" value="KAK7506830.1"/>
    <property type="molecule type" value="Genomic_DNA"/>
</dbReference>
<name>A0ABD0M573_9CAEN</name>
<feature type="region of interest" description="Disordered" evidence="1">
    <location>
        <begin position="63"/>
        <end position="102"/>
    </location>
</feature>
<comment type="caution">
    <text evidence="2">The sequence shown here is derived from an EMBL/GenBank/DDBJ whole genome shotgun (WGS) entry which is preliminary data.</text>
</comment>
<accession>A0ABD0M573</accession>
<dbReference type="AlphaFoldDB" id="A0ABD0M573"/>
<sequence length="102" mass="11615">MLTDYSSSLGSERQEVWKLQKLQRISKEEGGRDFESKTVTELYRWVSLATPQAFRSPYCLPRAASPSSGRWHPRERPLATSQPVLHVHPEGEGRGAHGRRLT</sequence>